<protein>
    <submittedName>
        <fullName evidence="2">Uncharacterized protein</fullName>
    </submittedName>
</protein>
<evidence type="ECO:0000313" key="3">
    <source>
        <dbReference type="Proteomes" id="UP000053611"/>
    </source>
</evidence>
<feature type="compositionally biased region" description="Pro residues" evidence="1">
    <location>
        <begin position="396"/>
        <end position="409"/>
    </location>
</feature>
<name>A0A0J0XFV0_9TREE</name>
<organism evidence="2 3">
    <name type="scientific">Cutaneotrichosporon oleaginosum</name>
    <dbReference type="NCBI Taxonomy" id="879819"/>
    <lineage>
        <taxon>Eukaryota</taxon>
        <taxon>Fungi</taxon>
        <taxon>Dikarya</taxon>
        <taxon>Basidiomycota</taxon>
        <taxon>Agaricomycotina</taxon>
        <taxon>Tremellomycetes</taxon>
        <taxon>Trichosporonales</taxon>
        <taxon>Trichosporonaceae</taxon>
        <taxon>Cutaneotrichosporon</taxon>
    </lineage>
</organism>
<dbReference type="STRING" id="879819.A0A0J0XFV0"/>
<feature type="region of interest" description="Disordered" evidence="1">
    <location>
        <begin position="350"/>
        <end position="502"/>
    </location>
</feature>
<dbReference type="OrthoDB" id="3357341at2759"/>
<dbReference type="AlphaFoldDB" id="A0A0J0XFV0"/>
<accession>A0A0J0XFV0</accession>
<proteinExistence type="predicted"/>
<dbReference type="EMBL" id="KQ087245">
    <property type="protein sequence ID" value="KLT39937.1"/>
    <property type="molecule type" value="Genomic_DNA"/>
</dbReference>
<evidence type="ECO:0000256" key="1">
    <source>
        <dbReference type="SAM" id="MobiDB-lite"/>
    </source>
</evidence>
<feature type="compositionally biased region" description="Low complexity" evidence="1">
    <location>
        <begin position="192"/>
        <end position="204"/>
    </location>
</feature>
<feature type="compositionally biased region" description="Pro residues" evidence="1">
    <location>
        <begin position="439"/>
        <end position="454"/>
    </location>
</feature>
<dbReference type="GeneID" id="28984710"/>
<dbReference type="Proteomes" id="UP000053611">
    <property type="component" value="Unassembled WGS sequence"/>
</dbReference>
<gene>
    <name evidence="2" type="ORF">CC85DRAFT_288025</name>
</gene>
<sequence>MSLRDKACYTLSLVPAQQPNVLYLIENYNQNRAVEDQAIRYGRVRETSRDGEVYSAALYDAFSQAKLASTGLFTERLRSRRLELHGPDEKVPFEFTGKLGFEWSFQFEGNKYMWKRDGGITSKDMACFMDRRPDPNIDIALGRVAGRDGKPAQLSILHYNIERFLGHEIKDLRGLETLLAITFTALIDGADSASNSRQSSGSQAPKPAQNKPLPAGPPTSAPQRPSPPPEVYNEDANEVIVGVNTDLNTHIDRAIALLEDPSILFIIIRTKDARAAQRALQVVLGVNRFRHRNQQADLHQYVLEEEAESKGPRVIKLDDAPFGAPSWKPPPNLAIYLSTIELPDLKAGGAARANSNKRPTPVAQARPASMVGSVPTLSTPVPPQHRPASPNLRPVSPNPNPRPISPRPPGQTGMLNAPIGGSNRPASISGSIPNAGYVPPIPPPSGFQPSPAPGPSGFQPAPAPAPPPSGFQPQAQWGAPGFSGGYSESPFLHGLFRPNHKH</sequence>
<feature type="region of interest" description="Disordered" evidence="1">
    <location>
        <begin position="192"/>
        <end position="233"/>
    </location>
</feature>
<feature type="compositionally biased region" description="Pro residues" evidence="1">
    <location>
        <begin position="214"/>
        <end position="230"/>
    </location>
</feature>
<keyword evidence="3" id="KW-1185">Reference proteome</keyword>
<dbReference type="RefSeq" id="XP_018276428.1">
    <property type="nucleotide sequence ID" value="XM_018424107.1"/>
</dbReference>
<reference evidence="2 3" key="1">
    <citation type="submission" date="2015-03" db="EMBL/GenBank/DDBJ databases">
        <title>Genomics and transcriptomics of the oil-accumulating basidiomycete yeast T. oleaginosus allow insights into substrate utilization and the diverse evolutionary trajectories of mating systems in fungi.</title>
        <authorList>
            <consortium name="DOE Joint Genome Institute"/>
            <person name="Kourist R."/>
            <person name="Kracht O."/>
            <person name="Bracharz F."/>
            <person name="Lipzen A."/>
            <person name="Nolan M."/>
            <person name="Ohm R."/>
            <person name="Grigoriev I."/>
            <person name="Sun S."/>
            <person name="Heitman J."/>
            <person name="Bruck T."/>
            <person name="Nowrousian M."/>
        </authorList>
    </citation>
    <scope>NUCLEOTIDE SEQUENCE [LARGE SCALE GENOMIC DNA]</scope>
    <source>
        <strain evidence="2 3">IBC0246</strain>
    </source>
</reference>
<evidence type="ECO:0000313" key="2">
    <source>
        <dbReference type="EMBL" id="KLT39937.1"/>
    </source>
</evidence>
<feature type="compositionally biased region" description="Pro residues" evidence="1">
    <location>
        <begin position="461"/>
        <end position="470"/>
    </location>
</feature>